<accession>A0A2U3AN47</accession>
<proteinExistence type="predicted"/>
<dbReference type="OrthoDB" id="1456570at2"/>
<evidence type="ECO:0000313" key="1">
    <source>
        <dbReference type="EMBL" id="PWI25964.1"/>
    </source>
</evidence>
<dbReference type="AlphaFoldDB" id="A0A2U3AN47"/>
<dbReference type="EMBL" id="QFVR01000005">
    <property type="protein sequence ID" value="PWI25964.1"/>
    <property type="molecule type" value="Genomic_DNA"/>
</dbReference>
<organism evidence="1 2">
    <name type="scientific">Kurthia sibirica</name>
    <dbReference type="NCBI Taxonomy" id="202750"/>
    <lineage>
        <taxon>Bacteria</taxon>
        <taxon>Bacillati</taxon>
        <taxon>Bacillota</taxon>
        <taxon>Bacilli</taxon>
        <taxon>Bacillales</taxon>
        <taxon>Caryophanaceae</taxon>
        <taxon>Kurthia</taxon>
    </lineage>
</organism>
<name>A0A2U3AN47_9BACL</name>
<reference evidence="1 2" key="1">
    <citation type="submission" date="2018-05" db="EMBL/GenBank/DDBJ databases">
        <title>Kurthia sibirica genome sequence.</title>
        <authorList>
            <person name="Maclea K.S."/>
            <person name="Goen A.E."/>
        </authorList>
    </citation>
    <scope>NUCLEOTIDE SEQUENCE [LARGE SCALE GENOMIC DNA]</scope>
    <source>
        <strain evidence="1 2">ATCC 49154</strain>
    </source>
</reference>
<dbReference type="RefSeq" id="WP_109305385.1">
    <property type="nucleotide sequence ID" value="NZ_BJUF01000045.1"/>
</dbReference>
<protein>
    <submittedName>
        <fullName evidence="1">Uncharacterized protein</fullName>
    </submittedName>
</protein>
<sequence length="106" mass="12159">MKKFRCPVCGYKGLTRRPYDYSMRGSDEICNCCGTQHQFTRSTAALEQQRATWMIKGNPIFKSSLYPAHYMDEHGQITKTQLIRQFNAIGMNAEICLEDVLMISSP</sequence>
<evidence type="ECO:0000313" key="2">
    <source>
        <dbReference type="Proteomes" id="UP000245938"/>
    </source>
</evidence>
<dbReference type="Proteomes" id="UP000245938">
    <property type="component" value="Unassembled WGS sequence"/>
</dbReference>
<comment type="caution">
    <text evidence="1">The sequence shown here is derived from an EMBL/GenBank/DDBJ whole genome shotgun (WGS) entry which is preliminary data.</text>
</comment>
<keyword evidence="2" id="KW-1185">Reference proteome</keyword>
<gene>
    <name evidence="1" type="ORF">DEX24_05380</name>
</gene>